<dbReference type="Proteomes" id="UP001530293">
    <property type="component" value="Unassembled WGS sequence"/>
</dbReference>
<accession>A0ABD3MXD2</accession>
<reference evidence="1 2" key="1">
    <citation type="submission" date="2024-10" db="EMBL/GenBank/DDBJ databases">
        <title>Updated reference genomes for cyclostephanoid diatoms.</title>
        <authorList>
            <person name="Roberts W.R."/>
            <person name="Alverson A.J."/>
        </authorList>
    </citation>
    <scope>NUCLEOTIDE SEQUENCE [LARGE SCALE GENOMIC DNA]</scope>
    <source>
        <strain evidence="1 2">AJA232-27</strain>
    </source>
</reference>
<evidence type="ECO:0000313" key="1">
    <source>
        <dbReference type="EMBL" id="KAL3767984.1"/>
    </source>
</evidence>
<keyword evidence="2" id="KW-1185">Reference proteome</keyword>
<proteinExistence type="predicted"/>
<dbReference type="AlphaFoldDB" id="A0ABD3MXD2"/>
<name>A0ABD3MXD2_9STRA</name>
<gene>
    <name evidence="1" type="ORF">ACHAWU_005442</name>
</gene>
<protein>
    <submittedName>
        <fullName evidence="1">Uncharacterized protein</fullName>
    </submittedName>
</protein>
<sequence>MTQEAALRNFCIIQKYGDIEKAIEGQRHSHVGYGSEFREIDILTPLLKHHPYWEKFKSLLSRGSDWPLMDIDDDERQADVQEALQFGNHKRATEDTTLLISLIVDDVTHGFTLPLPLEKITCINGVLLAPMNIAYQDTIDEMGNIIPKKRLTHDQSFIFQGSGTSVNSRVNKSKLTPCIFGWVIRRLANWIVAARRKYPNHRIYAMKLTGIATYNRIALQSCTQLPTEGLALLPLRLTFGGAPCPYEWSIISELICDLATAIISDKDWDPHTLYSPEQHLVPKPTFLPDDIPFGEGKELIVDIDVDEHGIHEMY</sequence>
<dbReference type="EMBL" id="JALLBG020000070">
    <property type="protein sequence ID" value="KAL3767984.1"/>
    <property type="molecule type" value="Genomic_DNA"/>
</dbReference>
<evidence type="ECO:0000313" key="2">
    <source>
        <dbReference type="Proteomes" id="UP001530293"/>
    </source>
</evidence>
<comment type="caution">
    <text evidence="1">The sequence shown here is derived from an EMBL/GenBank/DDBJ whole genome shotgun (WGS) entry which is preliminary data.</text>
</comment>
<organism evidence="1 2">
    <name type="scientific">Discostella pseudostelligera</name>
    <dbReference type="NCBI Taxonomy" id="259834"/>
    <lineage>
        <taxon>Eukaryota</taxon>
        <taxon>Sar</taxon>
        <taxon>Stramenopiles</taxon>
        <taxon>Ochrophyta</taxon>
        <taxon>Bacillariophyta</taxon>
        <taxon>Coscinodiscophyceae</taxon>
        <taxon>Thalassiosirophycidae</taxon>
        <taxon>Stephanodiscales</taxon>
        <taxon>Stephanodiscaceae</taxon>
        <taxon>Discostella</taxon>
    </lineage>
</organism>